<gene>
    <name evidence="2" type="ORF">Pla52n_30180</name>
</gene>
<sequence>MSNLPPPQSLRESLQRLAGYLNFSSGSKDPAIAATWNQVYELASRGDPLTGLPAWLVVKDWLVETLEELRQEKPAFSDISQSLRIVRLLWIELLPAYLDFHRDLLFHQEPEVVFNGFFMGVAAEAILTLDVDGEQQFASDEDLIQATISRLNDFVGYRPVALLENRRCEPYPNEFVRPIPLYVRDAGVSAGPYRDLIEAAIAVLRDTSEDILRWASFDFDQLHELALDPRAYDFDHPVNRRPNYHFGGWDDRSVGLDGYFHRFVLRQVTLDSLLSRVRDPELRDHEQIDREELLIEAATVLAGTILMGSGITGWGPSAYSSDVTLGTLMKPIAEYRDAFYQDRLAALTGDHLDRLTDEQHLRRQPFGAARQHLNAALAERRAAQVQHVQLARLYARMGYPKAAKRQSDVVPAASARIICRIDCEMTLGLRALRTGRMDVATSVPAIAFGLIRRGIECGAIIDPWDILGSGGMFSLHPSPDCSVQDSRVDDLLHLLEHLFSYMARVWSEAAARNDADAYEEISVRYREIAEWWRGFAAHTIESIEASDPLESYESAKLVARALKVWHEGGAAAGDVKFWAPHAEFFDSPRAYWLVISALLDRDDFVPAMALLIHWLGNASEIGLRQGGNSLPRLAERWLMRLRSQLEPAEALDQADRDAPTAKQPHEIWPLIQKCFDYLEANAEEFWSAPSFLLGENRGKVRDWDRELELADRDDGDHGDDADLFQAAYENMTYRDTTNDGNEGAVFETGDNVSNDELESESRRLIDRLSFLQSLCRMWSVAADIAVADESGTLVGVQQGSLQSWADRARENRIGLLELLDSVRRYKIKRSGSDKDSMREYDRSRVLRDSLMERIIGAAVEMSDARRLICGALMAHAAKNNVSVGENGLVGLSEMGKDDSQAVRLYSTILAGDANATRELFPEFIEAIANENLLYIPLSRGGDPVKIYLARLRQRVLRHLMHWLPRLGLLTEGCRLIEVSRRMEQQEVIGIGAVTEFDGLFRDGFRSLVQSLVESVRYRKPDGWDELVGRTTASVKESPPTGRRDSESKDVSEQSFAGADRASAAEITDLAQRWSADELIVLLERLTEIMLGSWLAHSQTLRLSPLESVNDHTRWKQLVAFIKEYGDPMFTQMFLQLGNVRAILHQGVKDWLQRVLQDKPMPIDDIKLFEDLQAERLTFKEADRWITLVYETLIDHHAEYQDYNSTTTQSDRGDLVYMFLDFLRLRARYDRIAWNLKPVMWAHEVLVGSGLENAAMMWRRSLSERIGVEADQYVKRLRDLQHDYSMRMPTVADRILERFVQPMTIARMTALVGPAMRDAEADRVSRHFDLLEQESELLTRHPTGAGLDIPAWLSALEEEVERLAKRQASSEIDPQSLMSVPIRALTVDEVQQQLAAAQQQGRRLPHMRPGQDES</sequence>
<keyword evidence="3" id="KW-1185">Reference proteome</keyword>
<feature type="region of interest" description="Disordered" evidence="1">
    <location>
        <begin position="1029"/>
        <end position="1056"/>
    </location>
</feature>
<evidence type="ECO:0000313" key="3">
    <source>
        <dbReference type="Proteomes" id="UP000320176"/>
    </source>
</evidence>
<comment type="caution">
    <text evidence="2">The sequence shown here is derived from an EMBL/GenBank/DDBJ whole genome shotgun (WGS) entry which is preliminary data.</text>
</comment>
<dbReference type="OrthoDB" id="220607at2"/>
<dbReference type="RefSeq" id="WP_146520298.1">
    <property type="nucleotide sequence ID" value="NZ_CP151726.1"/>
</dbReference>
<evidence type="ECO:0000313" key="2">
    <source>
        <dbReference type="EMBL" id="TWU04973.1"/>
    </source>
</evidence>
<proteinExistence type="predicted"/>
<name>A0A5C6AYD2_9BACT</name>
<protein>
    <submittedName>
        <fullName evidence="2">Uncharacterized protein</fullName>
    </submittedName>
</protein>
<accession>A0A5C6AYD2</accession>
<evidence type="ECO:0000256" key="1">
    <source>
        <dbReference type="SAM" id="MobiDB-lite"/>
    </source>
</evidence>
<dbReference type="Proteomes" id="UP000320176">
    <property type="component" value="Unassembled WGS sequence"/>
</dbReference>
<organism evidence="2 3">
    <name type="scientific">Stieleria varia</name>
    <dbReference type="NCBI Taxonomy" id="2528005"/>
    <lineage>
        <taxon>Bacteria</taxon>
        <taxon>Pseudomonadati</taxon>
        <taxon>Planctomycetota</taxon>
        <taxon>Planctomycetia</taxon>
        <taxon>Pirellulales</taxon>
        <taxon>Pirellulaceae</taxon>
        <taxon>Stieleria</taxon>
    </lineage>
</organism>
<reference evidence="2 3" key="1">
    <citation type="submission" date="2019-02" db="EMBL/GenBank/DDBJ databases">
        <title>Deep-cultivation of Planctomycetes and their phenomic and genomic characterization uncovers novel biology.</title>
        <authorList>
            <person name="Wiegand S."/>
            <person name="Jogler M."/>
            <person name="Boedeker C."/>
            <person name="Pinto D."/>
            <person name="Vollmers J."/>
            <person name="Rivas-Marin E."/>
            <person name="Kohn T."/>
            <person name="Peeters S.H."/>
            <person name="Heuer A."/>
            <person name="Rast P."/>
            <person name="Oberbeckmann S."/>
            <person name="Bunk B."/>
            <person name="Jeske O."/>
            <person name="Meyerdierks A."/>
            <person name="Storesund J.E."/>
            <person name="Kallscheuer N."/>
            <person name="Luecker S."/>
            <person name="Lage O.M."/>
            <person name="Pohl T."/>
            <person name="Merkel B.J."/>
            <person name="Hornburger P."/>
            <person name="Mueller R.-W."/>
            <person name="Bruemmer F."/>
            <person name="Labrenz M."/>
            <person name="Spormann A.M."/>
            <person name="Op Den Camp H."/>
            <person name="Overmann J."/>
            <person name="Amann R."/>
            <person name="Jetten M.S.M."/>
            <person name="Mascher T."/>
            <person name="Medema M.H."/>
            <person name="Devos D.P."/>
            <person name="Kaster A.-K."/>
            <person name="Ovreas L."/>
            <person name="Rohde M."/>
            <person name="Galperin M.Y."/>
            <person name="Jogler C."/>
        </authorList>
    </citation>
    <scope>NUCLEOTIDE SEQUENCE [LARGE SCALE GENOMIC DNA]</scope>
    <source>
        <strain evidence="2 3">Pla52n</strain>
    </source>
</reference>
<dbReference type="EMBL" id="SJPN01000003">
    <property type="protein sequence ID" value="TWU04973.1"/>
    <property type="molecule type" value="Genomic_DNA"/>
</dbReference>
<feature type="compositionally biased region" description="Basic and acidic residues" evidence="1">
    <location>
        <begin position="1041"/>
        <end position="1051"/>
    </location>
</feature>